<dbReference type="RefSeq" id="WP_184879488.1">
    <property type="nucleotide sequence ID" value="NZ_BOOV01000017.1"/>
</dbReference>
<feature type="transmembrane region" description="Helical" evidence="2">
    <location>
        <begin position="34"/>
        <end position="56"/>
    </location>
</feature>
<dbReference type="InterPro" id="IPR025443">
    <property type="entry name" value="DUF4307"/>
</dbReference>
<gene>
    <name evidence="3" type="ORF">BJ982_002376</name>
</gene>
<comment type="caution">
    <text evidence="3">The sequence shown here is derived from an EMBL/GenBank/DDBJ whole genome shotgun (WGS) entry which is preliminary data.</text>
</comment>
<dbReference type="AlphaFoldDB" id="A0A7W7D5V5"/>
<keyword evidence="2" id="KW-0472">Membrane</keyword>
<feature type="region of interest" description="Disordered" evidence="1">
    <location>
        <begin position="1"/>
        <end position="29"/>
    </location>
</feature>
<name>A0A7W7D5V5_9ACTN</name>
<keyword evidence="4" id="KW-1185">Reference proteome</keyword>
<keyword evidence="2" id="KW-1133">Transmembrane helix</keyword>
<dbReference type="EMBL" id="JACHND010000001">
    <property type="protein sequence ID" value="MBB4700832.1"/>
    <property type="molecule type" value="Genomic_DNA"/>
</dbReference>
<evidence type="ECO:0000313" key="4">
    <source>
        <dbReference type="Proteomes" id="UP000542210"/>
    </source>
</evidence>
<dbReference type="Proteomes" id="UP000542210">
    <property type="component" value="Unassembled WGS sequence"/>
</dbReference>
<reference evidence="3 4" key="1">
    <citation type="submission" date="2020-08" db="EMBL/GenBank/DDBJ databases">
        <title>Sequencing the genomes of 1000 actinobacteria strains.</title>
        <authorList>
            <person name="Klenk H.-P."/>
        </authorList>
    </citation>
    <scope>NUCLEOTIDE SEQUENCE [LARGE SCALE GENOMIC DNA]</scope>
    <source>
        <strain evidence="3 4">DSM 45784</strain>
    </source>
</reference>
<evidence type="ECO:0000256" key="2">
    <source>
        <dbReference type="SAM" id="Phobius"/>
    </source>
</evidence>
<accession>A0A7W7D5V5</accession>
<protein>
    <recommendedName>
        <fullName evidence="5">DUF4307 domain-containing protein</fullName>
    </recommendedName>
</protein>
<evidence type="ECO:0008006" key="5">
    <source>
        <dbReference type="Google" id="ProtNLM"/>
    </source>
</evidence>
<evidence type="ECO:0000256" key="1">
    <source>
        <dbReference type="SAM" id="MobiDB-lite"/>
    </source>
</evidence>
<organism evidence="3 4">
    <name type="scientific">Sphaerisporangium siamense</name>
    <dbReference type="NCBI Taxonomy" id="795645"/>
    <lineage>
        <taxon>Bacteria</taxon>
        <taxon>Bacillati</taxon>
        <taxon>Actinomycetota</taxon>
        <taxon>Actinomycetes</taxon>
        <taxon>Streptosporangiales</taxon>
        <taxon>Streptosporangiaceae</taxon>
        <taxon>Sphaerisporangium</taxon>
    </lineage>
</organism>
<sequence>MGERGVGPGADAPVLGTPDAFPERTGRAGRTGRSVGLVIIAVVVALAMGGWGYVMMSAKGDPEVQNEVIAFEVQGPGAVTITFQAHKAADRAAVCRLRATDTDHAEVGARDVSLPAGQADVRLTERVVTSARATSGHVQYCYLVQ</sequence>
<proteinExistence type="predicted"/>
<evidence type="ECO:0000313" key="3">
    <source>
        <dbReference type="EMBL" id="MBB4700832.1"/>
    </source>
</evidence>
<dbReference type="Pfam" id="PF14155">
    <property type="entry name" value="DUF4307"/>
    <property type="match status" value="1"/>
</dbReference>
<keyword evidence="2" id="KW-0812">Transmembrane</keyword>